<feature type="compositionally biased region" description="Polar residues" evidence="1">
    <location>
        <begin position="61"/>
        <end position="79"/>
    </location>
</feature>
<evidence type="ECO:0000313" key="2">
    <source>
        <dbReference type="EMBL" id="AFD04034.1"/>
    </source>
</evidence>
<organism evidence="2 3">
    <name type="scientific">Halogeometricum pleomorphic virus 1</name>
    <dbReference type="NCBI Taxonomy" id="1156722"/>
    <lineage>
        <taxon>Viruses</taxon>
        <taxon>Monodnaviria</taxon>
        <taxon>Trapavirae</taxon>
        <taxon>Saleviricota</taxon>
        <taxon>Huolimaviricetes</taxon>
        <taxon>Haloruvirales</taxon>
        <taxon>Pleolipoviridae</taxon>
        <taxon>Betapleolipovirus</taxon>
        <taxon>Betapleolipovirus halogeometrici</taxon>
        <taxon>Betapleolipovirus HGPV1</taxon>
    </lineage>
</organism>
<dbReference type="KEGG" id="vg:11948285"/>
<protein>
    <submittedName>
        <fullName evidence="2">ORF13</fullName>
    </submittedName>
</protein>
<accession>H9ABR4</accession>
<gene>
    <name evidence="2" type="primary">ORF13</name>
</gene>
<evidence type="ECO:0000313" key="3">
    <source>
        <dbReference type="Proteomes" id="UP000007570"/>
    </source>
</evidence>
<dbReference type="RefSeq" id="YP_005454307.1">
    <property type="nucleotide sequence ID" value="NC_017090.1"/>
</dbReference>
<dbReference type="EMBL" id="JN882267">
    <property type="protein sequence ID" value="AFD04034.1"/>
    <property type="molecule type" value="Genomic_DNA"/>
</dbReference>
<name>H9ABR4_9VIRU</name>
<proteinExistence type="predicted"/>
<keyword evidence="3" id="KW-1185">Reference proteome</keyword>
<sequence length="79" mass="9025">MTRHTARDECWNHALRLATDGREFIPSEIADLSGASERTARDVLATMRDMEWLSENEKQRPTTNTFEAGSKVPQTLFTK</sequence>
<dbReference type="Proteomes" id="UP000007570">
    <property type="component" value="Segment"/>
</dbReference>
<feature type="region of interest" description="Disordered" evidence="1">
    <location>
        <begin position="55"/>
        <end position="79"/>
    </location>
</feature>
<reference evidence="2 3" key="1">
    <citation type="journal article" date="2012" name="Nucleic Acids Res.">
        <title>Related haloarchaeal pleomorphic viruses contain different genome types.</title>
        <authorList>
            <person name="Sencilo A."/>
            <person name="Paulin L."/>
            <person name="Kellner S."/>
            <person name="Helm M."/>
            <person name="Roine E."/>
        </authorList>
    </citation>
    <scope>NUCLEOTIDE SEQUENCE [LARGE SCALE GENOMIC DNA]</scope>
</reference>
<evidence type="ECO:0000256" key="1">
    <source>
        <dbReference type="SAM" id="MobiDB-lite"/>
    </source>
</evidence>
<dbReference type="GeneID" id="11948285"/>